<proteinExistence type="predicted"/>
<reference evidence="1" key="1">
    <citation type="submission" date="2024-05" db="EMBL/GenBank/DDBJ databases">
        <authorList>
            <person name="Liu Z."/>
        </authorList>
    </citation>
    <scope>NUCLEOTIDE SEQUENCE</scope>
    <source>
        <strain evidence="1">BS1807G30</strain>
    </source>
</reference>
<dbReference type="RefSeq" id="WP_073413033.1">
    <property type="nucleotide sequence ID" value="NZ_CP157353.1"/>
</dbReference>
<organism evidence="1">
    <name type="scientific">Bacillus sp. BS1807G30</name>
    <dbReference type="NCBI Taxonomy" id="3153756"/>
    <lineage>
        <taxon>Bacteria</taxon>
        <taxon>Bacillati</taxon>
        <taxon>Bacillota</taxon>
        <taxon>Bacilli</taxon>
        <taxon>Bacillales</taxon>
        <taxon>Bacillaceae</taxon>
        <taxon>Bacillus</taxon>
    </lineage>
</organism>
<dbReference type="EMBL" id="CP157353">
    <property type="protein sequence ID" value="XBM03897.1"/>
    <property type="molecule type" value="Genomic_DNA"/>
</dbReference>
<dbReference type="AlphaFoldDB" id="A0AAU7FIE7"/>
<gene>
    <name evidence="1" type="ORF">ABG082_17465</name>
</gene>
<accession>A0AAU7FIE7</accession>
<name>A0AAU7FIE7_9BACI</name>
<sequence length="111" mass="12811">MEYNPLIKTLDDYGGEELILEWGNGLKIIGKPDTLYETDNGLEDDDINYVEYYAVAFRVENIISSPNKESRVYDWLIGEERSLVEISLYDDPPNAVYLANGQKLWELSLEE</sequence>
<protein>
    <submittedName>
        <fullName evidence="1">Uncharacterized protein</fullName>
    </submittedName>
</protein>
<evidence type="ECO:0000313" key="1">
    <source>
        <dbReference type="EMBL" id="XBM03897.1"/>
    </source>
</evidence>